<dbReference type="SUPFAM" id="SSF53738">
    <property type="entry name" value="Phosphoglucomutase, first 3 domains"/>
    <property type="match status" value="3"/>
</dbReference>
<evidence type="ECO:0000259" key="9">
    <source>
        <dbReference type="Pfam" id="PF02879"/>
    </source>
</evidence>
<dbReference type="InterPro" id="IPR005846">
    <property type="entry name" value="A-D-PHexomutase_a/b/a-III"/>
</dbReference>
<keyword evidence="3" id="KW-0597">Phosphoprotein</keyword>
<evidence type="ECO:0000256" key="3">
    <source>
        <dbReference type="ARBA" id="ARBA00022553"/>
    </source>
</evidence>
<protein>
    <submittedName>
        <fullName evidence="11">Phosphomannomutase</fullName>
        <ecNumber evidence="11">5.4.2.8</ecNumber>
    </submittedName>
</protein>
<evidence type="ECO:0000256" key="4">
    <source>
        <dbReference type="ARBA" id="ARBA00022723"/>
    </source>
</evidence>
<dbReference type="AlphaFoldDB" id="A0A060RBZ1"/>
<dbReference type="GO" id="GO:0006166">
    <property type="term" value="P:purine ribonucleoside salvage"/>
    <property type="evidence" value="ECO:0007669"/>
    <property type="project" value="TreeGrafter"/>
</dbReference>
<dbReference type="InterPro" id="IPR005844">
    <property type="entry name" value="A-D-PHexomutase_a/b/a-I"/>
</dbReference>
<dbReference type="eggNOG" id="COG1109">
    <property type="taxonomic scope" value="Bacteria"/>
</dbReference>
<proteinExistence type="inferred from homology"/>
<dbReference type="Pfam" id="PF02878">
    <property type="entry name" value="PGM_PMM_I"/>
    <property type="match status" value="1"/>
</dbReference>
<evidence type="ECO:0000259" key="8">
    <source>
        <dbReference type="Pfam" id="PF02878"/>
    </source>
</evidence>
<dbReference type="GO" id="GO:0000287">
    <property type="term" value="F:magnesium ion binding"/>
    <property type="evidence" value="ECO:0007669"/>
    <property type="project" value="InterPro"/>
</dbReference>
<feature type="domain" description="Alpha-D-phosphohexomutase alpha/beta/alpha" evidence="10">
    <location>
        <begin position="358"/>
        <end position="477"/>
    </location>
</feature>
<dbReference type="Gene3D" id="3.30.310.50">
    <property type="entry name" value="Alpha-D-phosphohexomutase, C-terminal domain"/>
    <property type="match status" value="1"/>
</dbReference>
<name>A0A060RBZ1_9BACT</name>
<organism evidence="11 12">
    <name type="scientific">Mucinivorans hirudinis</name>
    <dbReference type="NCBI Taxonomy" id="1433126"/>
    <lineage>
        <taxon>Bacteria</taxon>
        <taxon>Pseudomonadati</taxon>
        <taxon>Bacteroidota</taxon>
        <taxon>Bacteroidia</taxon>
        <taxon>Bacteroidales</taxon>
        <taxon>Rikenellaceae</taxon>
        <taxon>Mucinivorans</taxon>
    </lineage>
</organism>
<dbReference type="STRING" id="1433126.BN938_3060"/>
<comment type="cofactor">
    <cofactor evidence="1">
        <name>Mg(2+)</name>
        <dbReference type="ChEBI" id="CHEBI:18420"/>
    </cofactor>
</comment>
<dbReference type="SUPFAM" id="SSF55957">
    <property type="entry name" value="Phosphoglucomutase, C-terminal domain"/>
    <property type="match status" value="1"/>
</dbReference>
<keyword evidence="6 11" id="KW-0413">Isomerase</keyword>
<keyword evidence="4" id="KW-0479">Metal-binding</keyword>
<reference evidence="11 12" key="1">
    <citation type="journal article" date="2015" name="Genome Announc.">
        <title>Complete Genome Sequence of the Novel Leech Symbiont Mucinivorans hirudinis M3T.</title>
        <authorList>
            <person name="Nelson M.C."/>
            <person name="Bomar L."/>
            <person name="Graf J."/>
        </authorList>
    </citation>
    <scope>NUCLEOTIDE SEQUENCE [LARGE SCALE GENOMIC DNA]</scope>
    <source>
        <strain evidence="12">M3</strain>
    </source>
</reference>
<feature type="domain" description="Alpha-D-phosphohexomutase C-terminal" evidence="7">
    <location>
        <begin position="537"/>
        <end position="581"/>
    </location>
</feature>
<dbReference type="Pfam" id="PF02880">
    <property type="entry name" value="PGM_PMM_III"/>
    <property type="match status" value="1"/>
</dbReference>
<dbReference type="InterPro" id="IPR005843">
    <property type="entry name" value="A-D-PHexomutase_C"/>
</dbReference>
<sequence length="609" mass="67459">MNLKPIKIIKKNLVLIEKIAIFVCWKRDKKTKNDMTTTIDKSVMDNAQKWLEGGYDEQTKATIRNMIENDPGELVESFYRTLEFGTGGLRGIMGVGTNRMNVYTVAMATQGLANYLKKSYTGQIKVAIAHDCRNNSPLFAQTTADVFAANGIKVYLFDSLRPTPELSFAIRYLGCQSGVVITASHNPKEYNGYKAYWADGGQVIAPHDTNIIDEVNKIEGIDQVKMTGGEANITTINKEVDEPYLAMVHKLSLSPEAVAKHNQFKIVYTPIHGTGVWLVPAALKMYGFTNIVNVPEQDVNDGNFPTVVSPNPEEPAALKMAVDKANEVGADLVMATDPDADRQAIAIRNDKGEFVLLNGNQCASLLTYYLCRRWRELGKIDGHQFIVKTIVTSEMLLRIADSFGVKHFDVLTGFKYIADIIHRNEGKLQFIGGGEESFGYLVGDSVRDKDAVASLAIAAECAAWAKENGLTMWDLLISLYVEYGFYKEGLVSITKKGKEGLEEIKQMMVDLRANPPKSLAGSPVVEVRDYQTHKKVMNGVESVIDLPKSDVLQFVTADGTIVSVRPSGTEPKIKFYFGVREDLCCKEKYEQVNAKLVAKIEALKKDLGC</sequence>
<dbReference type="InterPro" id="IPR016055">
    <property type="entry name" value="A-D-PHexomutase_a/b/a-I/II/III"/>
</dbReference>
<comment type="similarity">
    <text evidence="2">Belongs to the phosphohexose mutase family.</text>
</comment>
<keyword evidence="12" id="KW-1185">Reference proteome</keyword>
<dbReference type="GO" id="GO:0004615">
    <property type="term" value="F:phosphomannomutase activity"/>
    <property type="evidence" value="ECO:0007669"/>
    <property type="project" value="UniProtKB-EC"/>
</dbReference>
<evidence type="ECO:0000256" key="2">
    <source>
        <dbReference type="ARBA" id="ARBA00010231"/>
    </source>
</evidence>
<dbReference type="Proteomes" id="UP000027616">
    <property type="component" value="Chromosome I"/>
</dbReference>
<dbReference type="InterPro" id="IPR016066">
    <property type="entry name" value="A-D-PHexomutase_CS"/>
</dbReference>
<dbReference type="GO" id="GO:0005975">
    <property type="term" value="P:carbohydrate metabolic process"/>
    <property type="evidence" value="ECO:0007669"/>
    <property type="project" value="InterPro"/>
</dbReference>
<evidence type="ECO:0000256" key="6">
    <source>
        <dbReference type="ARBA" id="ARBA00023235"/>
    </source>
</evidence>
<keyword evidence="5" id="KW-0460">Magnesium</keyword>
<dbReference type="KEGG" id="rbc:BN938_3060"/>
<dbReference type="HOGENOM" id="CLU_016950_0_0_10"/>
<dbReference type="GO" id="GO:0008973">
    <property type="term" value="F:phosphopentomutase activity"/>
    <property type="evidence" value="ECO:0007669"/>
    <property type="project" value="TreeGrafter"/>
</dbReference>
<dbReference type="CDD" id="cd05799">
    <property type="entry name" value="PGM2"/>
    <property type="match status" value="1"/>
</dbReference>
<dbReference type="PROSITE" id="PS00710">
    <property type="entry name" value="PGM_PMM"/>
    <property type="match status" value="1"/>
</dbReference>
<dbReference type="PANTHER" id="PTHR45745:SF1">
    <property type="entry name" value="PHOSPHOGLUCOMUTASE 2B-RELATED"/>
    <property type="match status" value="1"/>
</dbReference>
<evidence type="ECO:0000313" key="12">
    <source>
        <dbReference type="Proteomes" id="UP000027616"/>
    </source>
</evidence>
<dbReference type="InterPro" id="IPR036900">
    <property type="entry name" value="A-D-PHexomutase_C_sf"/>
</dbReference>
<evidence type="ECO:0000259" key="10">
    <source>
        <dbReference type="Pfam" id="PF02880"/>
    </source>
</evidence>
<evidence type="ECO:0000256" key="1">
    <source>
        <dbReference type="ARBA" id="ARBA00001946"/>
    </source>
</evidence>
<accession>A0A060RBZ1</accession>
<dbReference type="InterPro" id="IPR005845">
    <property type="entry name" value="A-D-PHexomutase_a/b/a-II"/>
</dbReference>
<gene>
    <name evidence="11" type="ORF">BN938_3060</name>
</gene>
<dbReference type="PRINTS" id="PR00509">
    <property type="entry name" value="PGMPMM"/>
</dbReference>
<dbReference type="Pfam" id="PF00408">
    <property type="entry name" value="PGM_PMM_IV"/>
    <property type="match status" value="1"/>
</dbReference>
<dbReference type="EMBL" id="HG934468">
    <property type="protein sequence ID" value="CDN33122.1"/>
    <property type="molecule type" value="Genomic_DNA"/>
</dbReference>
<evidence type="ECO:0000256" key="5">
    <source>
        <dbReference type="ARBA" id="ARBA00022842"/>
    </source>
</evidence>
<feature type="domain" description="Alpha-D-phosphohexomutase alpha/beta/alpha" evidence="9">
    <location>
        <begin position="244"/>
        <end position="348"/>
    </location>
</feature>
<dbReference type="InterPro" id="IPR005841">
    <property type="entry name" value="Alpha-D-phosphohexomutase_SF"/>
</dbReference>
<dbReference type="EC" id="5.4.2.8" evidence="11"/>
<dbReference type="PANTHER" id="PTHR45745">
    <property type="entry name" value="PHOSPHOMANNOMUTASE 45A"/>
    <property type="match status" value="1"/>
</dbReference>
<dbReference type="Pfam" id="PF02879">
    <property type="entry name" value="PGM_PMM_II"/>
    <property type="match status" value="1"/>
</dbReference>
<dbReference type="Gene3D" id="3.40.120.10">
    <property type="entry name" value="Alpha-D-Glucose-1,6-Bisphosphate, subunit A, domain 3"/>
    <property type="match status" value="3"/>
</dbReference>
<feature type="domain" description="Alpha-D-phosphohexomutase alpha/beta/alpha" evidence="8">
    <location>
        <begin position="83"/>
        <end position="219"/>
    </location>
</feature>
<evidence type="ECO:0000313" key="11">
    <source>
        <dbReference type="EMBL" id="CDN33122.1"/>
    </source>
</evidence>
<evidence type="ECO:0000259" key="7">
    <source>
        <dbReference type="Pfam" id="PF00408"/>
    </source>
</evidence>